<evidence type="ECO:0000259" key="2">
    <source>
        <dbReference type="Pfam" id="PF14032"/>
    </source>
</evidence>
<dbReference type="Gene3D" id="3.40.1000.70">
    <property type="entry name" value="PknH-like extracellular domain"/>
    <property type="match status" value="1"/>
</dbReference>
<protein>
    <recommendedName>
        <fullName evidence="2">PknH-like extracellular domain-containing protein</fullName>
    </recommendedName>
</protein>
<comment type="caution">
    <text evidence="3">The sequence shown here is derived from an EMBL/GenBank/DDBJ whole genome shotgun (WGS) entry which is preliminary data.</text>
</comment>
<dbReference type="EMBL" id="MLIH01000002">
    <property type="protein sequence ID" value="OHU13885.1"/>
    <property type="molecule type" value="Genomic_DNA"/>
</dbReference>
<keyword evidence="4" id="KW-1185">Reference proteome</keyword>
<feature type="domain" description="PknH-like extracellular" evidence="2">
    <location>
        <begin position="55"/>
        <end position="197"/>
    </location>
</feature>
<sequence>MWFGMVATTIYHMNRVGIGVLTFVFVVIAVAGCGAGRTTVATSTADPGAPPSIPVTAQQIDSLLLPLDEINRLTGAGLTAVDPKKDRPADAAQSASEQPSAPCFVVDAGTGDVATYGRDWTAFRSVYSTAGRNSGIVQNIGVYPSDSAARAAFDRWVKSVTACKNSGAESGMQLAVSPDAVDYSHSYTYGDLATSGRIVGSVLITVDVSPDQAWSSPVADKIAAKLKSPV</sequence>
<organism evidence="3 4">
    <name type="scientific">Mycobacteroides saopaulense</name>
    <dbReference type="NCBI Taxonomy" id="1578165"/>
    <lineage>
        <taxon>Bacteria</taxon>
        <taxon>Bacillati</taxon>
        <taxon>Actinomycetota</taxon>
        <taxon>Actinomycetes</taxon>
        <taxon>Mycobacteriales</taxon>
        <taxon>Mycobacteriaceae</taxon>
        <taxon>Mycobacteroides</taxon>
    </lineage>
</organism>
<name>A0ABX3C629_9MYCO</name>
<dbReference type="InterPro" id="IPR026954">
    <property type="entry name" value="PknH-like_Extracell"/>
</dbReference>
<evidence type="ECO:0000313" key="3">
    <source>
        <dbReference type="EMBL" id="OHU13885.1"/>
    </source>
</evidence>
<feature type="region of interest" description="Disordered" evidence="1">
    <location>
        <begin position="78"/>
        <end position="98"/>
    </location>
</feature>
<dbReference type="InterPro" id="IPR038232">
    <property type="entry name" value="PknH-like_Extracell_sf"/>
</dbReference>
<accession>A0ABX3C629</accession>
<dbReference type="RefSeq" id="WP_070909751.1">
    <property type="nucleotide sequence ID" value="NZ_MLIC01000001.1"/>
</dbReference>
<dbReference type="Pfam" id="PF14032">
    <property type="entry name" value="PknH_C"/>
    <property type="match status" value="1"/>
</dbReference>
<proteinExistence type="predicted"/>
<evidence type="ECO:0000256" key="1">
    <source>
        <dbReference type="SAM" id="MobiDB-lite"/>
    </source>
</evidence>
<gene>
    <name evidence="3" type="ORF">BKG73_04245</name>
</gene>
<dbReference type="Proteomes" id="UP000179621">
    <property type="component" value="Unassembled WGS sequence"/>
</dbReference>
<reference evidence="3 4" key="1">
    <citation type="submission" date="2016-10" db="EMBL/GenBank/DDBJ databases">
        <title>Evaluation of Human, Animal and Environmental Mycobacterium chelonae Isolates by Core Genome Phylogenomic Analysis, Targeted Gene Comparison, and Anti-microbial Susceptibility Patterns: A Tale of Mistaken Identities.</title>
        <authorList>
            <person name="Fogelson S.B."/>
            <person name="Camus A.C."/>
            <person name="Lorenz W."/>
            <person name="Vasireddy R."/>
            <person name="Vasireddy S."/>
            <person name="Smith T."/>
            <person name="Brown-Elliott B.A."/>
            <person name="Wallace R.J.Jr."/>
            <person name="Hasan N.A."/>
            <person name="Reischl U."/>
            <person name="Sanchez S."/>
        </authorList>
    </citation>
    <scope>NUCLEOTIDE SEQUENCE [LARGE SCALE GENOMIC DNA]</scope>
    <source>
        <strain evidence="3 4">8528</strain>
    </source>
</reference>
<evidence type="ECO:0000313" key="4">
    <source>
        <dbReference type="Proteomes" id="UP000179621"/>
    </source>
</evidence>